<name>A0ABR8Y751_9BACT</name>
<gene>
    <name evidence="2" type="ORF">H9625_06150</name>
</gene>
<organism evidence="2 3">
    <name type="scientific">Phocaeicola intestinalis</name>
    <dbReference type="NCBI Taxonomy" id="2762212"/>
    <lineage>
        <taxon>Bacteria</taxon>
        <taxon>Pseudomonadati</taxon>
        <taxon>Bacteroidota</taxon>
        <taxon>Bacteroidia</taxon>
        <taxon>Bacteroidales</taxon>
        <taxon>Bacteroidaceae</taxon>
        <taxon>Phocaeicola</taxon>
    </lineage>
</organism>
<dbReference type="RefSeq" id="WP_022041216.1">
    <property type="nucleotide sequence ID" value="NZ_JACSPP010000013.1"/>
</dbReference>
<keyword evidence="3" id="KW-1185">Reference proteome</keyword>
<evidence type="ECO:0000313" key="3">
    <source>
        <dbReference type="Proteomes" id="UP000620874"/>
    </source>
</evidence>
<dbReference type="EMBL" id="JACSPP010000013">
    <property type="protein sequence ID" value="MBD8040033.1"/>
    <property type="molecule type" value="Genomic_DNA"/>
</dbReference>
<feature type="transmembrane region" description="Helical" evidence="1">
    <location>
        <begin position="34"/>
        <end position="52"/>
    </location>
</feature>
<dbReference type="Proteomes" id="UP000620874">
    <property type="component" value="Unassembled WGS sequence"/>
</dbReference>
<keyword evidence="1" id="KW-0472">Membrane</keyword>
<reference evidence="2 3" key="1">
    <citation type="submission" date="2020-08" db="EMBL/GenBank/DDBJ databases">
        <title>A Genomic Blueprint of the Chicken Gut Microbiome.</title>
        <authorList>
            <person name="Gilroy R."/>
            <person name="Ravi A."/>
            <person name="Getino M."/>
            <person name="Pursley I."/>
            <person name="Horton D.L."/>
            <person name="Alikhan N.-F."/>
            <person name="Baker D."/>
            <person name="Gharbi K."/>
            <person name="Hall N."/>
            <person name="Watson M."/>
            <person name="Adriaenssens E.M."/>
            <person name="Foster-Nyarko E."/>
            <person name="Jarju S."/>
            <person name="Secka A."/>
            <person name="Antonio M."/>
            <person name="Oren A."/>
            <person name="Chaudhuri R."/>
            <person name="La Ragione R.M."/>
            <person name="Hildebrand F."/>
            <person name="Pallen M.J."/>
        </authorList>
    </citation>
    <scope>NUCLEOTIDE SEQUENCE [LARGE SCALE GENOMIC DNA]</scope>
    <source>
        <strain evidence="2 3">Sa1CVN1</strain>
    </source>
</reference>
<sequence>MNKINQIRTVLNIVFMIGAVATIILFFTDVNQTVFFYVCATSIIIKMIEYALRFSQRNRQGGKL</sequence>
<feature type="transmembrane region" description="Helical" evidence="1">
    <location>
        <begin position="9"/>
        <end position="28"/>
    </location>
</feature>
<evidence type="ECO:0000313" key="2">
    <source>
        <dbReference type="EMBL" id="MBD8040033.1"/>
    </source>
</evidence>
<evidence type="ECO:0000256" key="1">
    <source>
        <dbReference type="SAM" id="Phobius"/>
    </source>
</evidence>
<proteinExistence type="predicted"/>
<keyword evidence="1" id="KW-0812">Transmembrane</keyword>
<keyword evidence="1" id="KW-1133">Transmembrane helix</keyword>
<comment type="caution">
    <text evidence="2">The sequence shown here is derived from an EMBL/GenBank/DDBJ whole genome shotgun (WGS) entry which is preliminary data.</text>
</comment>
<protein>
    <submittedName>
        <fullName evidence="2">Uncharacterized protein</fullName>
    </submittedName>
</protein>
<accession>A0ABR8Y751</accession>